<accession>X6LFJ8</accession>
<dbReference type="Proteomes" id="UP000023152">
    <property type="component" value="Unassembled WGS sequence"/>
</dbReference>
<gene>
    <name evidence="1" type="ORF">RFI_36667</name>
</gene>
<proteinExistence type="predicted"/>
<keyword evidence="2" id="KW-1185">Reference proteome</keyword>
<sequence length="223" mass="25290">MFTSGLTEELFNYVKQVIEACIRSQCGIPSEIIQLLEKNQSKQTAGIQKCWEIMQKFHELTEDADTSTLLKECKKISSKDYESKPRTRSLRVYICGTETNILSISIKEDEDAGGELQKISPIVFYKDFQTVQGQLSLIINYKDKKNELPIKANVSIFVVSPGVNQSIILGHLLDNVKDAGTLQFALTAEKDIELTIERGMEQSKQELEKRMQQFETTEINLSS</sequence>
<evidence type="ECO:0000313" key="2">
    <source>
        <dbReference type="Proteomes" id="UP000023152"/>
    </source>
</evidence>
<organism evidence="1 2">
    <name type="scientific">Reticulomyxa filosa</name>
    <dbReference type="NCBI Taxonomy" id="46433"/>
    <lineage>
        <taxon>Eukaryota</taxon>
        <taxon>Sar</taxon>
        <taxon>Rhizaria</taxon>
        <taxon>Retaria</taxon>
        <taxon>Foraminifera</taxon>
        <taxon>Monothalamids</taxon>
        <taxon>Reticulomyxidae</taxon>
        <taxon>Reticulomyxa</taxon>
    </lineage>
</organism>
<reference evidence="1 2" key="1">
    <citation type="journal article" date="2013" name="Curr. Biol.">
        <title>The Genome of the Foraminiferan Reticulomyxa filosa.</title>
        <authorList>
            <person name="Glockner G."/>
            <person name="Hulsmann N."/>
            <person name="Schleicher M."/>
            <person name="Noegel A.A."/>
            <person name="Eichinger L."/>
            <person name="Gallinger C."/>
            <person name="Pawlowski J."/>
            <person name="Sierra R."/>
            <person name="Euteneuer U."/>
            <person name="Pillet L."/>
            <person name="Moustafa A."/>
            <person name="Platzer M."/>
            <person name="Groth M."/>
            <person name="Szafranski K."/>
            <person name="Schliwa M."/>
        </authorList>
    </citation>
    <scope>NUCLEOTIDE SEQUENCE [LARGE SCALE GENOMIC DNA]</scope>
</reference>
<dbReference type="EMBL" id="ASPP01040070">
    <property type="protein sequence ID" value="ETO00773.1"/>
    <property type="molecule type" value="Genomic_DNA"/>
</dbReference>
<name>X6LFJ8_RETFI</name>
<feature type="non-terminal residue" evidence="1">
    <location>
        <position position="223"/>
    </location>
</feature>
<comment type="caution">
    <text evidence="1">The sequence shown here is derived from an EMBL/GenBank/DDBJ whole genome shotgun (WGS) entry which is preliminary data.</text>
</comment>
<protein>
    <submittedName>
        <fullName evidence="1">Uncharacterized protein</fullName>
    </submittedName>
</protein>
<evidence type="ECO:0000313" key="1">
    <source>
        <dbReference type="EMBL" id="ETO00773.1"/>
    </source>
</evidence>
<dbReference type="AlphaFoldDB" id="X6LFJ8"/>